<dbReference type="Proteomes" id="UP000037020">
    <property type="component" value="Unassembled WGS sequence"/>
</dbReference>
<dbReference type="InterPro" id="IPR036249">
    <property type="entry name" value="Thioredoxin-like_sf"/>
</dbReference>
<reference evidence="1 2" key="1">
    <citation type="submission" date="2015-07" db="EMBL/GenBank/DDBJ databases">
        <authorList>
            <person name="Ju K.-S."/>
            <person name="Doroghazi J.R."/>
            <person name="Metcalf W.W."/>
        </authorList>
    </citation>
    <scope>NUCLEOTIDE SEQUENCE [LARGE SCALE GENOMIC DNA]</scope>
    <source>
        <strain evidence="1 2">NRRL B-3589</strain>
    </source>
</reference>
<accession>A0ABR5J0W2</accession>
<comment type="caution">
    <text evidence="1">The sequence shown here is derived from an EMBL/GenBank/DDBJ whole genome shotgun (WGS) entry which is preliminary data.</text>
</comment>
<sequence length="206" mass="20910">PVGGRLLGSTKKATALVALRNAAAPVLMPVALTALKALRPAKRRVEHRMMAGMSGLALHYEGGPLTPGPTADAVDGIRPGRRVGCSADDEKRHPGWRALCAELTDPRWTLLLFGDGERCAASVDEAYGRAVSVRVVAPGTAGGEGPYALADPDGALGRALGPGPGAYALIRPDGYLADRGPVTGFAGLAAVFDGFHLLPGGGSAGA</sequence>
<evidence type="ECO:0000313" key="1">
    <source>
        <dbReference type="EMBL" id="KOG87046.1"/>
    </source>
</evidence>
<organism evidence="1 2">
    <name type="scientific">Streptomyces varsoviensis</name>
    <dbReference type="NCBI Taxonomy" id="67373"/>
    <lineage>
        <taxon>Bacteria</taxon>
        <taxon>Bacillati</taxon>
        <taxon>Actinomycetota</taxon>
        <taxon>Actinomycetes</taxon>
        <taxon>Kitasatosporales</taxon>
        <taxon>Streptomycetaceae</taxon>
        <taxon>Streptomyces</taxon>
    </lineage>
</organism>
<dbReference type="Gene3D" id="3.40.30.120">
    <property type="match status" value="1"/>
</dbReference>
<dbReference type="EMBL" id="LGUT01002458">
    <property type="protein sequence ID" value="KOG87046.1"/>
    <property type="molecule type" value="Genomic_DNA"/>
</dbReference>
<feature type="non-terminal residue" evidence="1">
    <location>
        <position position="1"/>
    </location>
</feature>
<protein>
    <submittedName>
        <fullName evidence="1">Oxygenase</fullName>
    </submittedName>
</protein>
<dbReference type="SUPFAM" id="SSF52833">
    <property type="entry name" value="Thioredoxin-like"/>
    <property type="match status" value="1"/>
</dbReference>
<gene>
    <name evidence="1" type="ORF">ADK38_27625</name>
</gene>
<name>A0ABR5J0W2_9ACTN</name>
<keyword evidence="2" id="KW-1185">Reference proteome</keyword>
<proteinExistence type="predicted"/>
<evidence type="ECO:0000313" key="2">
    <source>
        <dbReference type="Proteomes" id="UP000037020"/>
    </source>
</evidence>